<keyword evidence="3" id="KW-1185">Reference proteome</keyword>
<reference evidence="2 4" key="2">
    <citation type="journal article" date="2018" name="Syst. Appl. Microbiol.">
        <title>Flavobacterium circumlabens sp. nov. and Flavobacterium cupreum sp. nov., two psychrotrophic species isolated from Antarctic environmental samples.</title>
        <authorList>
            <person name="Kralova S."/>
            <person name="Busse H.J."/>
            <person name="Svec P."/>
            <person name="Maslanova I."/>
            <person name="Stankova E."/>
            <person name="Bartak M."/>
            <person name="Sedlacek I."/>
        </authorList>
    </citation>
    <scope>NUCLEOTIDE SEQUENCE [LARGE SCALE GENOMIC DNA]</scope>
    <source>
        <strain evidence="2 4">CCM 8828</strain>
    </source>
</reference>
<dbReference type="Proteomes" id="UP000298340">
    <property type="component" value="Unassembled WGS sequence"/>
</dbReference>
<reference evidence="1" key="3">
    <citation type="submission" date="2019-03" db="EMBL/GenBank/DDBJ databases">
        <authorList>
            <person name="Whitman W."/>
            <person name="Huntemann M."/>
            <person name="Clum A."/>
            <person name="Pillay M."/>
            <person name="Palaniappan K."/>
            <person name="Varghese N."/>
            <person name="Mikhailova N."/>
            <person name="Stamatis D."/>
            <person name="Reddy T."/>
            <person name="Daum C."/>
            <person name="Shapiro N."/>
            <person name="Ivanova N."/>
            <person name="Kyrpides N."/>
            <person name="Woyke T."/>
        </authorList>
    </citation>
    <scope>NUCLEOTIDE SEQUENCE</scope>
    <source>
        <strain evidence="1">P5626</strain>
    </source>
</reference>
<dbReference type="RefSeq" id="WP_132036752.1">
    <property type="nucleotide sequence ID" value="NZ_JBDSHJ010000044.1"/>
</dbReference>
<organism evidence="2 4">
    <name type="scientific">Flavobacterium circumlabens</name>
    <dbReference type="NCBI Taxonomy" id="2133765"/>
    <lineage>
        <taxon>Bacteria</taxon>
        <taxon>Pseudomonadati</taxon>
        <taxon>Bacteroidota</taxon>
        <taxon>Flavobacteriia</taxon>
        <taxon>Flavobacteriales</taxon>
        <taxon>Flavobacteriaceae</taxon>
        <taxon>Flavobacterium</taxon>
    </lineage>
</organism>
<dbReference type="EMBL" id="SLWA01000006">
    <property type="protein sequence ID" value="TCN55446.1"/>
    <property type="molecule type" value="Genomic_DNA"/>
</dbReference>
<dbReference type="EMBL" id="QWDN01000006">
    <property type="protein sequence ID" value="TEB43142.1"/>
    <property type="molecule type" value="Genomic_DNA"/>
</dbReference>
<comment type="caution">
    <text evidence="2">The sequence shown here is derived from an EMBL/GenBank/DDBJ whole genome shotgun (WGS) entry which is preliminary data.</text>
</comment>
<evidence type="ECO:0000313" key="1">
    <source>
        <dbReference type="EMBL" id="TCN55446.1"/>
    </source>
</evidence>
<evidence type="ECO:0000313" key="2">
    <source>
        <dbReference type="EMBL" id="TEB43142.1"/>
    </source>
</evidence>
<evidence type="ECO:0000313" key="4">
    <source>
        <dbReference type="Proteomes" id="UP000298340"/>
    </source>
</evidence>
<dbReference type="OrthoDB" id="1122055at2"/>
<sequence length="139" mass="16556">MTFKYSICYPDQKDVEYRNNVISENDVLTIAENHPWISQLDLSDSINQNEVYYSPSLDFKCIESGHSFSMTAMYDDQKKISFSIWYNRPKKVKILFGLFGESEKMVVDDYWSLDFKDALKFLQYFIKGDYQKVEELYIK</sequence>
<proteinExistence type="predicted"/>
<dbReference type="AlphaFoldDB" id="A0A4Y7UBI0"/>
<accession>A0A4Y7UBI0</accession>
<reference evidence="1 3" key="1">
    <citation type="journal article" date="2015" name="Stand. Genomic Sci.">
        <title>Genomic Encyclopedia of Bacterial and Archaeal Type Strains, Phase III: the genomes of soil and plant-associated and newly described type strains.</title>
        <authorList>
            <person name="Whitman W.B."/>
            <person name="Woyke T."/>
            <person name="Klenk H.P."/>
            <person name="Zhou Y."/>
            <person name="Lilburn T.G."/>
            <person name="Beck B.J."/>
            <person name="De Vos P."/>
            <person name="Vandamme P."/>
            <person name="Eisen J.A."/>
            <person name="Garrity G."/>
            <person name="Hugenholtz P."/>
            <person name="Kyrpides N.C."/>
        </authorList>
    </citation>
    <scope>NUCLEOTIDE SEQUENCE [LARGE SCALE GENOMIC DNA]</scope>
    <source>
        <strain evidence="1 3">P5626</strain>
    </source>
</reference>
<dbReference type="Proteomes" id="UP000295270">
    <property type="component" value="Unassembled WGS sequence"/>
</dbReference>
<protein>
    <submittedName>
        <fullName evidence="2">Uncharacterized protein</fullName>
    </submittedName>
</protein>
<gene>
    <name evidence="2" type="ORF">D0809_17050</name>
    <name evidence="1" type="ORF">EV142_106135</name>
</gene>
<evidence type="ECO:0000313" key="3">
    <source>
        <dbReference type="Proteomes" id="UP000295270"/>
    </source>
</evidence>
<name>A0A4Y7UBI0_9FLAO</name>